<organism evidence="1 2">
    <name type="scientific">Pseudoalteromonas peptidolytica F12-50-A1</name>
    <dbReference type="NCBI Taxonomy" id="1315280"/>
    <lineage>
        <taxon>Bacteria</taxon>
        <taxon>Pseudomonadati</taxon>
        <taxon>Pseudomonadota</taxon>
        <taxon>Gammaproteobacteria</taxon>
        <taxon>Alteromonadales</taxon>
        <taxon>Pseudoalteromonadaceae</taxon>
        <taxon>Pseudoalteromonas</taxon>
    </lineage>
</organism>
<reference evidence="1 2" key="1">
    <citation type="submission" date="2015-06" db="EMBL/GenBank/DDBJ databases">
        <title>Genome sequence of Pseudoalteromonas peptidolytica.</title>
        <authorList>
            <person name="Xie B.-B."/>
            <person name="Rong J.-C."/>
            <person name="Qin Q.-L."/>
            <person name="Zhang Y.-Z."/>
        </authorList>
    </citation>
    <scope>NUCLEOTIDE SEQUENCE [LARGE SCALE GENOMIC DNA]</scope>
    <source>
        <strain evidence="1 2">F12-50-A1</strain>
    </source>
</reference>
<keyword evidence="2" id="KW-1185">Reference proteome</keyword>
<evidence type="ECO:0000313" key="1">
    <source>
        <dbReference type="EMBL" id="MBE0344773.1"/>
    </source>
</evidence>
<dbReference type="InterPro" id="IPR010281">
    <property type="entry name" value="DUF885"/>
</dbReference>
<name>A0A8I0MST3_9GAMM</name>
<evidence type="ECO:0008006" key="3">
    <source>
        <dbReference type="Google" id="ProtNLM"/>
    </source>
</evidence>
<protein>
    <recommendedName>
        <fullName evidence="3">DUF885 domain-containing protein</fullName>
    </recommendedName>
</protein>
<dbReference type="AlphaFoldDB" id="A0A8I0MST3"/>
<dbReference type="PROSITE" id="PS51257">
    <property type="entry name" value="PROKAR_LIPOPROTEIN"/>
    <property type="match status" value="1"/>
</dbReference>
<dbReference type="Proteomes" id="UP000660708">
    <property type="component" value="Unassembled WGS sequence"/>
</dbReference>
<sequence length="592" mass="67775">MLSPKIKLWAKRSSIAICLSVTLSGCAITGIDKNADFTQLAGDVMKFRSDNNAYGRGDVNAEFLLPNLSAQQLSTQYQQRLDFLAQLDDIDKTQLSEENQINITILRNQIQNSVDEYHFNSHYMPLTSEYGFHSGLSFMISNHNFKKRSGYELYLARLQQVPRYFQQNIHWMKQGMAIGLTQPKAVLEGYESSIEAYIVDEVTKSEFYAPFKHNQAGLSDSEFSALQQRAKHIIKTDVISAYQDYLDFFISEYRPAARTTIGISATPNGEAFYANRAKYYTTTDMSPQQIHELGLKEVARIRAEMEKIIKRVGFKGSFADFVQFLRTDPQFYAKTPEALLKEAAYIAKKMDAQLPKLFHTLPRKPYGVAPVPASIAPKYTTGRYSGARSDTDAGYYWVNTYALDKRPLYVLEALTLHEAVPGHHLQIALNAELDYLPEYRRNEYISAFGEGWGLYAEFLGIEAGFYQDPYSDFGRLTYEMWRAARLVVDTGMHMFGWSREKAMNFMKDNTALSLHNVKTETDRYISWPGQALSYKIGELTIKRLRRKAEKALGDQFDIREYHHQILRHGSVPLFVLEEQIGKYIETTMGQAQ</sequence>
<dbReference type="Pfam" id="PF05960">
    <property type="entry name" value="DUF885"/>
    <property type="match status" value="1"/>
</dbReference>
<evidence type="ECO:0000313" key="2">
    <source>
        <dbReference type="Proteomes" id="UP000660708"/>
    </source>
</evidence>
<dbReference type="PANTHER" id="PTHR33361:SF2">
    <property type="entry name" value="DUF885 DOMAIN-CONTAINING PROTEIN"/>
    <property type="match status" value="1"/>
</dbReference>
<dbReference type="EMBL" id="AQHF01000017">
    <property type="protein sequence ID" value="MBE0344773.1"/>
    <property type="molecule type" value="Genomic_DNA"/>
</dbReference>
<comment type="caution">
    <text evidence="1">The sequence shown here is derived from an EMBL/GenBank/DDBJ whole genome shotgun (WGS) entry which is preliminary data.</text>
</comment>
<dbReference type="RefSeq" id="WP_147388943.1">
    <property type="nucleotide sequence ID" value="NZ_AQHF01000017.1"/>
</dbReference>
<accession>A0A8I0MST3</accession>
<proteinExistence type="predicted"/>
<dbReference type="PANTHER" id="PTHR33361">
    <property type="entry name" value="GLR0591 PROTEIN"/>
    <property type="match status" value="1"/>
</dbReference>
<gene>
    <name evidence="1" type="ORF">PPEP_a2431</name>
</gene>